<evidence type="ECO:0008006" key="4">
    <source>
        <dbReference type="Google" id="ProtNLM"/>
    </source>
</evidence>
<dbReference type="EMBL" id="QXJC01000001">
    <property type="protein sequence ID" value="RID99993.1"/>
    <property type="molecule type" value="Genomic_DNA"/>
</dbReference>
<accession>A0A398CM63</accession>
<keyword evidence="1" id="KW-1133">Transmembrane helix</keyword>
<dbReference type="InterPro" id="IPR014985">
    <property type="entry name" value="WbqC"/>
</dbReference>
<evidence type="ECO:0000313" key="2">
    <source>
        <dbReference type="EMBL" id="RID99993.1"/>
    </source>
</evidence>
<feature type="transmembrane region" description="Helical" evidence="1">
    <location>
        <begin position="13"/>
        <end position="32"/>
    </location>
</feature>
<sequence>MKGAIMQPYFLPYIGYFQLISAVDVFVIYDNIKYTKKGWINRNRMLSNGGDVLFSIPIKKDSDSLDVVQRKLSVDFDRAKLLNQLKGAYLKASNFDSAYRLVEKILHFDNDNLFFFIFNSVKEICAYLDIETDIKISSEIGINHRLKSQEKVIAICKEIGVNCYINSMGGVELYSSSEFKKYDIELNFLRTNISPYPQGGVNFVSHLSIIDLLMHCDKEMVKSKLKDYSLVDAKLC</sequence>
<keyword evidence="1" id="KW-0472">Membrane</keyword>
<keyword evidence="3" id="KW-1185">Reference proteome</keyword>
<keyword evidence="1" id="KW-0812">Transmembrane</keyword>
<dbReference type="AlphaFoldDB" id="A0A398CM63"/>
<dbReference type="Pfam" id="PF08889">
    <property type="entry name" value="WbqC"/>
    <property type="match status" value="1"/>
</dbReference>
<name>A0A398CM63_9BURK</name>
<proteinExistence type="predicted"/>
<evidence type="ECO:0000313" key="3">
    <source>
        <dbReference type="Proteomes" id="UP000266302"/>
    </source>
</evidence>
<evidence type="ECO:0000256" key="1">
    <source>
        <dbReference type="SAM" id="Phobius"/>
    </source>
</evidence>
<organism evidence="2 3">
    <name type="scientific">Simplicispira hankyongi</name>
    <dbReference type="NCBI Taxonomy" id="2315688"/>
    <lineage>
        <taxon>Bacteria</taxon>
        <taxon>Pseudomonadati</taxon>
        <taxon>Pseudomonadota</taxon>
        <taxon>Betaproteobacteria</taxon>
        <taxon>Burkholderiales</taxon>
        <taxon>Comamonadaceae</taxon>
        <taxon>Simplicispira</taxon>
    </lineage>
</organism>
<dbReference type="RefSeq" id="WP_119108436.1">
    <property type="nucleotide sequence ID" value="NZ_QXJC01000001.1"/>
</dbReference>
<protein>
    <recommendedName>
        <fullName evidence="4">WbqC family protein</fullName>
    </recommendedName>
</protein>
<gene>
    <name evidence="2" type="ORF">D3F03_06365</name>
</gene>
<comment type="caution">
    <text evidence="2">The sequence shown here is derived from an EMBL/GenBank/DDBJ whole genome shotgun (WGS) entry which is preliminary data.</text>
</comment>
<reference evidence="2 3" key="1">
    <citation type="submission" date="2018-09" db="EMBL/GenBank/DDBJ databases">
        <title>Draft genome of Simplicispira sp. NY-02.</title>
        <authorList>
            <person name="Im W.T."/>
        </authorList>
    </citation>
    <scope>NUCLEOTIDE SEQUENCE [LARGE SCALE GENOMIC DNA]</scope>
    <source>
        <strain evidence="2 3">NY-02</strain>
    </source>
</reference>
<dbReference type="OrthoDB" id="3611744at2"/>
<dbReference type="Proteomes" id="UP000266302">
    <property type="component" value="Unassembled WGS sequence"/>
</dbReference>